<organism evidence="14 15">
    <name type="scientific">Komagataella pastoris</name>
    <name type="common">Yeast</name>
    <name type="synonym">Pichia pastoris</name>
    <dbReference type="NCBI Taxonomy" id="4922"/>
    <lineage>
        <taxon>Eukaryota</taxon>
        <taxon>Fungi</taxon>
        <taxon>Dikarya</taxon>
        <taxon>Ascomycota</taxon>
        <taxon>Saccharomycotina</taxon>
        <taxon>Pichiomycetes</taxon>
        <taxon>Pichiales</taxon>
        <taxon>Pichiaceae</taxon>
        <taxon>Komagataella</taxon>
    </lineage>
</organism>
<dbReference type="FunFam" id="2.30.30.490:FF:000016">
    <property type="entry name" value="RSC complex member"/>
    <property type="match status" value="1"/>
</dbReference>
<dbReference type="PROSITE" id="PS50014">
    <property type="entry name" value="BROMODOMAIN_2"/>
    <property type="match status" value="2"/>
</dbReference>
<keyword evidence="3" id="KW-0677">Repeat</keyword>
<comment type="similarity">
    <text evidence="9">Belongs to the RSC1 family.</text>
</comment>
<dbReference type="Proteomes" id="UP000094565">
    <property type="component" value="Chromosome 2"/>
</dbReference>
<dbReference type="InterPro" id="IPR001025">
    <property type="entry name" value="BAH_dom"/>
</dbReference>
<evidence type="ECO:0000256" key="2">
    <source>
        <dbReference type="ARBA" id="ARBA00022553"/>
    </source>
</evidence>
<evidence type="ECO:0000256" key="11">
    <source>
        <dbReference type="SAM" id="MobiDB-lite"/>
    </source>
</evidence>
<evidence type="ECO:0000256" key="8">
    <source>
        <dbReference type="ARBA" id="ARBA00023242"/>
    </source>
</evidence>
<comment type="subcellular location">
    <subcellularLocation>
        <location evidence="1">Nucleus</location>
    </subcellularLocation>
</comment>
<dbReference type="Gene3D" id="2.30.30.490">
    <property type="match status" value="1"/>
</dbReference>
<proteinExistence type="inferred from homology"/>
<gene>
    <name evidence="14" type="primary">RSC1</name>
    <name evidence="14" type="ORF">ATY40_BA7501915</name>
</gene>
<keyword evidence="8" id="KW-0539">Nucleus</keyword>
<feature type="domain" description="Bromo" evidence="12">
    <location>
        <begin position="286"/>
        <end position="356"/>
    </location>
</feature>
<dbReference type="Pfam" id="PF01426">
    <property type="entry name" value="BAH"/>
    <property type="match status" value="1"/>
</dbReference>
<evidence type="ECO:0000256" key="1">
    <source>
        <dbReference type="ARBA" id="ARBA00004123"/>
    </source>
</evidence>
<evidence type="ECO:0000256" key="6">
    <source>
        <dbReference type="ARBA" id="ARBA00023117"/>
    </source>
</evidence>
<evidence type="ECO:0000313" key="15">
    <source>
        <dbReference type="Proteomes" id="UP000094565"/>
    </source>
</evidence>
<dbReference type="OrthoDB" id="1742084at2759"/>
<keyword evidence="15" id="KW-1185">Reference proteome</keyword>
<keyword evidence="2" id="KW-0597">Phosphoprotein</keyword>
<dbReference type="GO" id="GO:0006338">
    <property type="term" value="P:chromatin remodeling"/>
    <property type="evidence" value="ECO:0007669"/>
    <property type="project" value="InterPro"/>
</dbReference>
<dbReference type="PANTHER" id="PTHR16062:SF21">
    <property type="entry name" value="CHROMATIN STRUCTURE-REMODELING COMPLEX SUBUNIT RSC1-RELATED"/>
    <property type="match status" value="1"/>
</dbReference>
<dbReference type="InterPro" id="IPR036427">
    <property type="entry name" value="Bromodomain-like_sf"/>
</dbReference>
<feature type="compositionally biased region" description="Polar residues" evidence="11">
    <location>
        <begin position="612"/>
        <end position="629"/>
    </location>
</feature>
<dbReference type="PRINTS" id="PR00503">
    <property type="entry name" value="BROMODOMAIN"/>
</dbReference>
<evidence type="ECO:0000256" key="5">
    <source>
        <dbReference type="ARBA" id="ARBA00023015"/>
    </source>
</evidence>
<dbReference type="SMART" id="SM00439">
    <property type="entry name" value="BAH"/>
    <property type="match status" value="1"/>
</dbReference>
<dbReference type="InterPro" id="IPR043151">
    <property type="entry name" value="BAH_sf"/>
</dbReference>
<dbReference type="EMBL" id="CP014585">
    <property type="protein sequence ID" value="ANZ75865.1"/>
    <property type="molecule type" value="Genomic_DNA"/>
</dbReference>
<evidence type="ECO:0000259" key="13">
    <source>
        <dbReference type="PROSITE" id="PS51038"/>
    </source>
</evidence>
<evidence type="ECO:0000256" key="10">
    <source>
        <dbReference type="PROSITE-ProRule" id="PRU00035"/>
    </source>
</evidence>
<sequence>MSALERESMIQRVRPLVDNVYGITDAKGQKLGDTFKALLPRSFLDYFKVIKRPMSLQKVRINLNKKKYANVNEVIYDMAQITWNAKFYNEKDSDIYKQADILENYIKETMIPAIRRDSSLPGFEQVVYPNLGPLPDGPNYSTPITQPPPPSIPTSHVKSEPSTRAHSAAVTPPVGQATIPNPHDSLSQQAPQALQFPSEALMVTTITGHRIPESGALENDDSQYPIPQPQESYYPPQAALRSLQEKKALVEAWHKRGRPPIIDKPHEMRIKNIMRSLKKLKSSQDPRRSVYNLFDRLPSEQQHPDYFSLISEPICFNDIRQNIKQRKYNDVEAFLNDVYKIVENNRLYYASDRHMIMDVNDLENGLKEIVDIELARPEKELTSGDMTKTPMDSVLVKGRRYRVGDWVLIANPNDPRKPIVGQIFRIWHEKEKDADFVNVCWYYRAEQTVHKEDRLFYKNEVFKTGQYRDHRASEIVGPCYVAYYTRYQRGDPDFDVEGPIFICEFRFNDGDKQFNKIRTWKACLPDEVRHVEDPIIPSPELRHFPKYYSPIRYLLPQDAKITNEKPEPTIYNLNAPPLIGAVYAGPPSLDDDLCQYASSPKIQLTKKLIPKSANNAPNPPLSGSSSRVNLSGYSPSPNDMAPTYNNLQTTPKMVNLGTPQPNGLGTPSYPGYRPSYADAAYGDQNTRPIPNTYTPPVNNYSNMTQRLNMSQVSSRYAPSKVVSTPYNELTFSTGPYSGISTSSAFTMPADVEADFNKFALQGFSRVDISNEIRRLKKQNGAKISFDELKQKQDDLPLIWKRGPPVYVPNRVINNEIFQTDDSLNKIIPCRPKGDDYFAKSLERRTRSHPEMEAGEVNNESEIKELIEINEAPGGGIRSVPRLGHSSKFLAWAVKKRKLDY</sequence>
<reference evidence="14 15" key="1">
    <citation type="submission" date="2016-02" db="EMBL/GenBank/DDBJ databases">
        <title>Comparative genomic and transcriptomic foundation for Pichia pastoris.</title>
        <authorList>
            <person name="Love K.R."/>
            <person name="Shah K.A."/>
            <person name="Whittaker C.A."/>
            <person name="Wu J."/>
            <person name="Bartlett M.C."/>
            <person name="Ma D."/>
            <person name="Leeson R.L."/>
            <person name="Priest M."/>
            <person name="Young S.K."/>
            <person name="Love J.C."/>
        </authorList>
    </citation>
    <scope>NUCLEOTIDE SEQUENCE [LARGE SCALE GENOMIC DNA]</scope>
    <source>
        <strain evidence="14 15">ATCC 28485</strain>
    </source>
</reference>
<evidence type="ECO:0000256" key="9">
    <source>
        <dbReference type="ARBA" id="ARBA00061403"/>
    </source>
</evidence>
<dbReference type="GO" id="GO:0006368">
    <property type="term" value="P:transcription elongation by RNA polymerase II"/>
    <property type="evidence" value="ECO:0007669"/>
    <property type="project" value="TreeGrafter"/>
</dbReference>
<feature type="region of interest" description="Disordered" evidence="11">
    <location>
        <begin position="610"/>
        <end position="629"/>
    </location>
</feature>
<evidence type="ECO:0000256" key="4">
    <source>
        <dbReference type="ARBA" id="ARBA00022853"/>
    </source>
</evidence>
<dbReference type="PANTHER" id="PTHR16062">
    <property type="entry name" value="SWI/SNF-RELATED"/>
    <property type="match status" value="1"/>
</dbReference>
<feature type="domain" description="BAH" evidence="13">
    <location>
        <begin position="399"/>
        <end position="518"/>
    </location>
</feature>
<name>A0A1B2JDF2_PICPA</name>
<dbReference type="CDD" id="cd04717">
    <property type="entry name" value="BAH_polybromo"/>
    <property type="match status" value="1"/>
</dbReference>
<dbReference type="InterPro" id="IPR018359">
    <property type="entry name" value="Bromodomain_CS"/>
</dbReference>
<keyword evidence="4" id="KW-0156">Chromatin regulator</keyword>
<dbReference type="GO" id="GO:0016586">
    <property type="term" value="C:RSC-type complex"/>
    <property type="evidence" value="ECO:0007669"/>
    <property type="project" value="InterPro"/>
</dbReference>
<protein>
    <submittedName>
        <fullName evidence="14">BA75_01915T0</fullName>
    </submittedName>
</protein>
<dbReference type="InterPro" id="IPR001487">
    <property type="entry name" value="Bromodomain"/>
</dbReference>
<evidence type="ECO:0000256" key="3">
    <source>
        <dbReference type="ARBA" id="ARBA00022737"/>
    </source>
</evidence>
<evidence type="ECO:0000256" key="7">
    <source>
        <dbReference type="ARBA" id="ARBA00023163"/>
    </source>
</evidence>
<keyword evidence="5" id="KW-0805">Transcription regulation</keyword>
<dbReference type="Gene3D" id="1.20.920.10">
    <property type="entry name" value="Bromodomain-like"/>
    <property type="match status" value="2"/>
</dbReference>
<dbReference type="InterPro" id="IPR037382">
    <property type="entry name" value="Rsc/polybromo"/>
</dbReference>
<keyword evidence="6 10" id="KW-0103">Bromodomain</keyword>
<feature type="domain" description="Bromo" evidence="12">
    <location>
        <begin position="45"/>
        <end position="96"/>
    </location>
</feature>
<dbReference type="AlphaFoldDB" id="A0A1B2JDF2"/>
<accession>A0A1B2JDF2</accession>
<feature type="region of interest" description="Disordered" evidence="11">
    <location>
        <begin position="134"/>
        <end position="175"/>
    </location>
</feature>
<evidence type="ECO:0000313" key="14">
    <source>
        <dbReference type="EMBL" id="ANZ75865.1"/>
    </source>
</evidence>
<keyword evidence="7" id="KW-0804">Transcription</keyword>
<dbReference type="Pfam" id="PF00439">
    <property type="entry name" value="Bromodomain"/>
    <property type="match status" value="2"/>
</dbReference>
<evidence type="ECO:0000259" key="12">
    <source>
        <dbReference type="PROSITE" id="PS50014"/>
    </source>
</evidence>
<dbReference type="GO" id="GO:0003682">
    <property type="term" value="F:chromatin binding"/>
    <property type="evidence" value="ECO:0007669"/>
    <property type="project" value="InterPro"/>
</dbReference>
<dbReference type="SMART" id="SM00297">
    <property type="entry name" value="BROMO"/>
    <property type="match status" value="2"/>
</dbReference>
<dbReference type="PROSITE" id="PS00633">
    <property type="entry name" value="BROMODOMAIN_1"/>
    <property type="match status" value="1"/>
</dbReference>
<dbReference type="SUPFAM" id="SSF47370">
    <property type="entry name" value="Bromodomain"/>
    <property type="match status" value="2"/>
</dbReference>
<dbReference type="PROSITE" id="PS51038">
    <property type="entry name" value="BAH"/>
    <property type="match status" value="1"/>
</dbReference>